<proteinExistence type="predicted"/>
<evidence type="ECO:0000256" key="1">
    <source>
        <dbReference type="SAM" id="MobiDB-lite"/>
    </source>
</evidence>
<dbReference type="EMBL" id="DS268497">
    <property type="protein sequence ID" value="EFP12145.1"/>
    <property type="molecule type" value="Genomic_DNA"/>
</dbReference>
<dbReference type="FunCoup" id="E3MYN7">
    <property type="interactions" value="1744"/>
</dbReference>
<dbReference type="eggNOG" id="ENOG502SGB4">
    <property type="taxonomic scope" value="Eukaryota"/>
</dbReference>
<dbReference type="Proteomes" id="UP000008281">
    <property type="component" value="Unassembled WGS sequence"/>
</dbReference>
<dbReference type="PANTHER" id="PTHR38640:SF1">
    <property type="entry name" value="GEO09659P1"/>
    <property type="match status" value="1"/>
</dbReference>
<protein>
    <submittedName>
        <fullName evidence="2">Uncharacterized protein</fullName>
    </submittedName>
</protein>
<dbReference type="HOGENOM" id="CLU_047307_0_0_1"/>
<evidence type="ECO:0000313" key="3">
    <source>
        <dbReference type="Proteomes" id="UP000008281"/>
    </source>
</evidence>
<dbReference type="OMA" id="IDWSKWF"/>
<feature type="region of interest" description="Disordered" evidence="1">
    <location>
        <begin position="332"/>
        <end position="361"/>
    </location>
</feature>
<keyword evidence="3" id="KW-1185">Reference proteome</keyword>
<feature type="compositionally biased region" description="Polar residues" evidence="1">
    <location>
        <begin position="208"/>
        <end position="226"/>
    </location>
</feature>
<feature type="compositionally biased region" description="Polar residues" evidence="1">
    <location>
        <begin position="236"/>
        <end position="251"/>
    </location>
</feature>
<dbReference type="PANTHER" id="PTHR38640">
    <property type="entry name" value="GEO09659P1"/>
    <property type="match status" value="1"/>
</dbReference>
<name>E3MYN7_CAERE</name>
<accession>E3MYN7</accession>
<dbReference type="AlphaFoldDB" id="E3MYN7"/>
<organism evidence="3">
    <name type="scientific">Caenorhabditis remanei</name>
    <name type="common">Caenorhabditis vulgaris</name>
    <dbReference type="NCBI Taxonomy" id="31234"/>
    <lineage>
        <taxon>Eukaryota</taxon>
        <taxon>Metazoa</taxon>
        <taxon>Ecdysozoa</taxon>
        <taxon>Nematoda</taxon>
        <taxon>Chromadorea</taxon>
        <taxon>Rhabditida</taxon>
        <taxon>Rhabditina</taxon>
        <taxon>Rhabditomorpha</taxon>
        <taxon>Rhabditoidea</taxon>
        <taxon>Rhabditidae</taxon>
        <taxon>Peloderinae</taxon>
        <taxon>Caenorhabditis</taxon>
    </lineage>
</organism>
<dbReference type="STRING" id="31234.E3MYN7"/>
<sequence>MGILDHPSSSGSQPGHQSTTSSTGKFGIDWSKWFPPVTSRTFLSHYLPASGAVSHTLYTVHLFSPNIISSLFPTGDLAVSNTILFNANVGLGFYVYFRRHLHRVNPWERVEFSVLCSTLFNFGSLLAAVLIKALFPARSPTWLKSLTATVLSGYLLSRGAKYMGLLDTRTGRGASGVSPARSVLSRRHTAVIPSGDVTPPQAPPTSGPAHSTSELLHLDTTTTSPESARHLEYSPMTPSGTEHSEVMTSSELGGVEDSEGVTDSRRQNYRYLHSYALNNLNFPKKDAILRRTTMNQNPGKRIQKATTTTSGFRRPSSSEVAISFVTPEPSLKNQDYGIYTPPPSRQENQKAKSRRRRAPESRIPRIQKIRKNELDDVDRVIDLIQWHAPIAMIPLAVGCWVTGTVPLVGATWRLIFA</sequence>
<feature type="region of interest" description="Disordered" evidence="1">
    <location>
        <begin position="191"/>
        <end position="262"/>
    </location>
</feature>
<feature type="region of interest" description="Disordered" evidence="1">
    <location>
        <begin position="1"/>
        <end position="23"/>
    </location>
</feature>
<dbReference type="OrthoDB" id="5915502at2759"/>
<gene>
    <name evidence="2" type="ORF">CRE_03354</name>
</gene>
<evidence type="ECO:0000313" key="2">
    <source>
        <dbReference type="EMBL" id="EFP12145.1"/>
    </source>
</evidence>
<reference evidence="2" key="1">
    <citation type="submission" date="2007-07" db="EMBL/GenBank/DDBJ databases">
        <title>PCAP assembly of the Caenorhabditis remanei genome.</title>
        <authorList>
            <consortium name="The Caenorhabditis remanei Sequencing Consortium"/>
            <person name="Wilson R.K."/>
        </authorList>
    </citation>
    <scope>NUCLEOTIDE SEQUENCE [LARGE SCALE GENOMIC DNA]</scope>
    <source>
        <strain evidence="2">PB4641</strain>
    </source>
</reference>